<keyword evidence="3" id="KW-1185">Reference proteome</keyword>
<evidence type="ECO:0000313" key="2">
    <source>
        <dbReference type="EMBL" id="NIA72377.1"/>
    </source>
</evidence>
<evidence type="ECO:0000313" key="3">
    <source>
        <dbReference type="Proteomes" id="UP000761264"/>
    </source>
</evidence>
<keyword evidence="1" id="KW-0472">Membrane</keyword>
<gene>
    <name evidence="2" type="ORF">HBA54_27695</name>
</gene>
<evidence type="ECO:0000256" key="1">
    <source>
        <dbReference type="SAM" id="Phobius"/>
    </source>
</evidence>
<name>A0A967F3K3_9PROT</name>
<organism evidence="2 3">
    <name type="scientific">Pelagibius litoralis</name>
    <dbReference type="NCBI Taxonomy" id="374515"/>
    <lineage>
        <taxon>Bacteria</taxon>
        <taxon>Pseudomonadati</taxon>
        <taxon>Pseudomonadota</taxon>
        <taxon>Alphaproteobacteria</taxon>
        <taxon>Rhodospirillales</taxon>
        <taxon>Rhodovibrionaceae</taxon>
        <taxon>Pelagibius</taxon>
    </lineage>
</organism>
<dbReference type="AlphaFoldDB" id="A0A967F3K3"/>
<dbReference type="EMBL" id="JAAQPH010000042">
    <property type="protein sequence ID" value="NIA72377.1"/>
    <property type="molecule type" value="Genomic_DNA"/>
</dbReference>
<proteinExistence type="predicted"/>
<dbReference type="RefSeq" id="WP_167231665.1">
    <property type="nucleotide sequence ID" value="NZ_JAAQPH010000042.1"/>
</dbReference>
<protein>
    <submittedName>
        <fullName evidence="2">Uncharacterized protein</fullName>
    </submittedName>
</protein>
<keyword evidence="1" id="KW-1133">Transmembrane helix</keyword>
<dbReference type="Proteomes" id="UP000761264">
    <property type="component" value="Unassembled WGS sequence"/>
</dbReference>
<reference evidence="2" key="1">
    <citation type="submission" date="2020-03" db="EMBL/GenBank/DDBJ databases">
        <title>Genome of Pelagibius litoralis DSM 21314T.</title>
        <authorList>
            <person name="Wang G."/>
        </authorList>
    </citation>
    <scope>NUCLEOTIDE SEQUENCE</scope>
    <source>
        <strain evidence="2">DSM 21314</strain>
    </source>
</reference>
<feature type="transmembrane region" description="Helical" evidence="1">
    <location>
        <begin position="7"/>
        <end position="30"/>
    </location>
</feature>
<keyword evidence="1" id="KW-0812">Transmembrane</keyword>
<comment type="caution">
    <text evidence="2">The sequence shown here is derived from an EMBL/GenBank/DDBJ whole genome shotgun (WGS) entry which is preliminary data.</text>
</comment>
<feature type="transmembrane region" description="Helical" evidence="1">
    <location>
        <begin position="45"/>
        <end position="66"/>
    </location>
</feature>
<accession>A0A967F3K3</accession>
<sequence>MNREERNILVSVVVAGVVSLVLCASSAYYLDRVLGGFLRGTDWDFLLFPGVVVVVLGPMWLWYVVYMKVFNWLEKR</sequence>